<dbReference type="InterPro" id="IPR036526">
    <property type="entry name" value="C-N_Hydrolase_sf"/>
</dbReference>
<name>A0A833RYH4_9HYME</name>
<feature type="domain" description="CN hydrolase" evidence="1">
    <location>
        <begin position="19"/>
        <end position="101"/>
    </location>
</feature>
<reference evidence="2" key="1">
    <citation type="submission" date="2019-11" db="EMBL/GenBank/DDBJ databases">
        <title>The nuclear and mitochondrial genomes of Frieseomelitta varia - a highly eusocial stingless bee (Meliponini) with a permanently sterile worker caste.</title>
        <authorList>
            <person name="Freitas F.C.P."/>
            <person name="Lourenco A.P."/>
            <person name="Nunes F.M.F."/>
            <person name="Paschoal A.R."/>
            <person name="Abreu F.C.P."/>
            <person name="Barbin F.O."/>
            <person name="Bataglia L."/>
            <person name="Cardoso-Junior C.A.M."/>
            <person name="Cervoni M.S."/>
            <person name="Silva S.R."/>
            <person name="Dalarmi F."/>
            <person name="Del Lama M.A."/>
            <person name="Depintor T.S."/>
            <person name="Ferreira K.M."/>
            <person name="Goria P.S."/>
            <person name="Jaskot M.C."/>
            <person name="Lago D.C."/>
            <person name="Luna-Lucena D."/>
            <person name="Moda L.M."/>
            <person name="Nascimento L."/>
            <person name="Pedrino M."/>
            <person name="Rabico F.O."/>
            <person name="Sanches F.C."/>
            <person name="Santos D.E."/>
            <person name="Santos C.G."/>
            <person name="Vieira J."/>
            <person name="Lopes T.F."/>
            <person name="Barchuk A.R."/>
            <person name="Hartfelder K."/>
            <person name="Simoes Z.L.P."/>
            <person name="Bitondi M.M.G."/>
            <person name="Pinheiro D.G."/>
        </authorList>
    </citation>
    <scope>NUCLEOTIDE SEQUENCE</scope>
    <source>
        <strain evidence="2">USP_RPSP 00005682</strain>
        <tissue evidence="2">Whole individual</tissue>
    </source>
</reference>
<proteinExistence type="predicted"/>
<dbReference type="Gene3D" id="3.60.110.10">
    <property type="entry name" value="Carbon-nitrogen hydrolase"/>
    <property type="match status" value="1"/>
</dbReference>
<keyword evidence="3" id="KW-1185">Reference proteome</keyword>
<dbReference type="Proteomes" id="UP000655588">
    <property type="component" value="Unassembled WGS sequence"/>
</dbReference>
<evidence type="ECO:0000313" key="3">
    <source>
        <dbReference type="Proteomes" id="UP000655588"/>
    </source>
</evidence>
<gene>
    <name evidence="2" type="ORF">E2986_12323</name>
</gene>
<accession>A0A833RYH4</accession>
<sequence length="168" mass="18821">MVFTNIAKLVVRTMSTFRLGLIQLEVNEVKVNNIERAVSYISSAKKQNADIIALPECFNSPYGIATYSSSSTSFEHQLAQAASGCAPSVEVNRYSMLSKQSAEPLGWVVNQYPTLANSYNNKRLGMVLINQKGDRIGLLHFIKSYVLKYPLKSKAYGLLQYLKMHYTL</sequence>
<comment type="caution">
    <text evidence="2">The sequence shown here is derived from an EMBL/GenBank/DDBJ whole genome shotgun (WGS) entry which is preliminary data.</text>
</comment>
<dbReference type="Pfam" id="PF00795">
    <property type="entry name" value="CN_hydrolase"/>
    <property type="match status" value="1"/>
</dbReference>
<evidence type="ECO:0000313" key="2">
    <source>
        <dbReference type="EMBL" id="KAF3422030.1"/>
    </source>
</evidence>
<evidence type="ECO:0000259" key="1">
    <source>
        <dbReference type="Pfam" id="PF00795"/>
    </source>
</evidence>
<protein>
    <recommendedName>
        <fullName evidence="1">CN hydrolase domain-containing protein</fullName>
    </recommendedName>
</protein>
<dbReference type="EMBL" id="WNWW01000788">
    <property type="protein sequence ID" value="KAF3422030.1"/>
    <property type="molecule type" value="Genomic_DNA"/>
</dbReference>
<dbReference type="InterPro" id="IPR003010">
    <property type="entry name" value="C-N_Hydrolase"/>
</dbReference>
<organism evidence="2 3">
    <name type="scientific">Frieseomelitta varia</name>
    <dbReference type="NCBI Taxonomy" id="561572"/>
    <lineage>
        <taxon>Eukaryota</taxon>
        <taxon>Metazoa</taxon>
        <taxon>Ecdysozoa</taxon>
        <taxon>Arthropoda</taxon>
        <taxon>Hexapoda</taxon>
        <taxon>Insecta</taxon>
        <taxon>Pterygota</taxon>
        <taxon>Neoptera</taxon>
        <taxon>Endopterygota</taxon>
        <taxon>Hymenoptera</taxon>
        <taxon>Apocrita</taxon>
        <taxon>Aculeata</taxon>
        <taxon>Apoidea</taxon>
        <taxon>Anthophila</taxon>
        <taxon>Apidae</taxon>
        <taxon>Frieseomelitta</taxon>
    </lineage>
</organism>
<dbReference type="AlphaFoldDB" id="A0A833RYH4"/>
<dbReference type="SUPFAM" id="SSF56317">
    <property type="entry name" value="Carbon-nitrogen hydrolase"/>
    <property type="match status" value="1"/>
</dbReference>